<evidence type="ECO:0000256" key="1">
    <source>
        <dbReference type="ARBA" id="ARBA00002748"/>
    </source>
</evidence>
<keyword evidence="6" id="KW-0677">Repeat</keyword>
<dbReference type="InterPro" id="IPR056277">
    <property type="entry name" value="PPIase_AIP"/>
</dbReference>
<feature type="compositionally biased region" description="Polar residues" evidence="10">
    <location>
        <begin position="370"/>
        <end position="379"/>
    </location>
</feature>
<comment type="subcellular location">
    <subcellularLocation>
        <location evidence="3">Cytoplasm</location>
    </subcellularLocation>
    <subcellularLocation>
        <location evidence="2">Nucleus</location>
    </subcellularLocation>
</comment>
<dbReference type="FunFam" id="1.25.40.10:FF:000052">
    <property type="entry name" value="Aryl-hydrocarbon-interacting protein-like 1"/>
    <property type="match status" value="1"/>
</dbReference>
<dbReference type="Proteomes" id="UP001274896">
    <property type="component" value="Unassembled WGS sequence"/>
</dbReference>
<sequence>MVDSLLLGVEGIKKTILHGGTSEIPKFTTGSKVTFHFRTMLCNDDRTVLDDSKKVGVPMEVVFGNMFKLDVWEALLKSMRIGEVAEFWCDIIHTGLYPMVAKSLRRIAVGKDPVDWHIHTCGMANMFAFHTLGYDDLDELQKEPQPLIFVLELLKVQQPSEYHRESWAMNDEERLKAVPVLHGQGNKLYKQGRFEEATNKYKEAILCIKNIQSKEKAWEAPWLKLEKMANTLTLNYCQCLLCMQEYYEVIEHTSDIVNQHPGVMKAFYLRGKAHMEVWNEAEAKADFQRVLDLDPGMKKSVKKELAVLNMRMEEKREEDRQKYKGMFTATAKEQTIPGQTQEQGNTDQETAEQSTPGQETFKQVALGQAPTEQETTSLETPEKDNSEKDIFKQENLDLETFEEEKTEAKNPEKKTLQQETLDLETPKPNNPDEKILEQENLEQETLEETAEPNNPDEKMLEQETLAQETIEQEITENNTPEQETPEQEILKKEILDNETPE</sequence>
<keyword evidence="7 9" id="KW-0802">TPR repeat</keyword>
<dbReference type="PANTHER" id="PTHR11242:SF2">
    <property type="entry name" value="ARYL-HYDROCARBON-INTERACTING PROTEIN-LIKE 1"/>
    <property type="match status" value="1"/>
</dbReference>
<dbReference type="InterPro" id="IPR046357">
    <property type="entry name" value="PPIase_dom_sf"/>
</dbReference>
<accession>A0AAE0QTJ0</accession>
<feature type="compositionally biased region" description="Basic and acidic residues" evidence="10">
    <location>
        <begin position="406"/>
        <end position="416"/>
    </location>
</feature>
<dbReference type="SMART" id="SM00028">
    <property type="entry name" value="TPR"/>
    <property type="match status" value="2"/>
</dbReference>
<dbReference type="EMBL" id="JAUCMX010000011">
    <property type="protein sequence ID" value="KAK3531680.1"/>
    <property type="molecule type" value="Genomic_DNA"/>
</dbReference>
<feature type="region of interest" description="Disordered" evidence="10">
    <location>
        <begin position="330"/>
        <end position="501"/>
    </location>
</feature>
<dbReference type="InterPro" id="IPR011990">
    <property type="entry name" value="TPR-like_helical_dom_sf"/>
</dbReference>
<organism evidence="12 13">
    <name type="scientific">Hemibagrus guttatus</name>
    <dbReference type="NCBI Taxonomy" id="175788"/>
    <lineage>
        <taxon>Eukaryota</taxon>
        <taxon>Metazoa</taxon>
        <taxon>Chordata</taxon>
        <taxon>Craniata</taxon>
        <taxon>Vertebrata</taxon>
        <taxon>Euteleostomi</taxon>
        <taxon>Actinopterygii</taxon>
        <taxon>Neopterygii</taxon>
        <taxon>Teleostei</taxon>
        <taxon>Ostariophysi</taxon>
        <taxon>Siluriformes</taxon>
        <taxon>Bagridae</taxon>
        <taxon>Hemibagrus</taxon>
    </lineage>
</organism>
<keyword evidence="8" id="KW-0539">Nucleus</keyword>
<feature type="compositionally biased region" description="Acidic residues" evidence="10">
    <location>
        <begin position="439"/>
        <end position="450"/>
    </location>
</feature>
<evidence type="ECO:0000256" key="4">
    <source>
        <dbReference type="ARBA" id="ARBA00015658"/>
    </source>
</evidence>
<dbReference type="GO" id="GO:0005634">
    <property type="term" value="C:nucleus"/>
    <property type="evidence" value="ECO:0007669"/>
    <property type="project" value="UniProtKB-SubCell"/>
</dbReference>
<dbReference type="PANTHER" id="PTHR11242">
    <property type="entry name" value="ARYL HYDROCARBON RECEPTOR INTERACTING PROTEIN RELATED"/>
    <property type="match status" value="1"/>
</dbReference>
<dbReference type="Gene3D" id="3.10.50.40">
    <property type="match status" value="1"/>
</dbReference>
<reference evidence="12" key="1">
    <citation type="submission" date="2023-06" db="EMBL/GenBank/DDBJ databases">
        <title>Male Hemibagrus guttatus genome.</title>
        <authorList>
            <person name="Bian C."/>
        </authorList>
    </citation>
    <scope>NUCLEOTIDE SEQUENCE</scope>
    <source>
        <strain evidence="12">Male_cb2023</strain>
        <tissue evidence="12">Muscle</tissue>
    </source>
</reference>
<evidence type="ECO:0000256" key="6">
    <source>
        <dbReference type="ARBA" id="ARBA00022737"/>
    </source>
</evidence>
<evidence type="ECO:0000256" key="2">
    <source>
        <dbReference type="ARBA" id="ARBA00004123"/>
    </source>
</evidence>
<keyword evidence="13" id="KW-1185">Reference proteome</keyword>
<dbReference type="GO" id="GO:0005737">
    <property type="term" value="C:cytoplasm"/>
    <property type="evidence" value="ECO:0007669"/>
    <property type="project" value="UniProtKB-SubCell"/>
</dbReference>
<evidence type="ECO:0000256" key="10">
    <source>
        <dbReference type="SAM" id="MobiDB-lite"/>
    </source>
</evidence>
<evidence type="ECO:0000256" key="5">
    <source>
        <dbReference type="ARBA" id="ARBA00022490"/>
    </source>
</evidence>
<dbReference type="Pfam" id="PF23322">
    <property type="entry name" value="PPIase_AIP"/>
    <property type="match status" value="1"/>
</dbReference>
<dbReference type="AlphaFoldDB" id="A0AAE0QTJ0"/>
<feature type="compositionally biased region" description="Polar residues" evidence="10">
    <location>
        <begin position="331"/>
        <end position="361"/>
    </location>
</feature>
<dbReference type="GO" id="GO:0003755">
    <property type="term" value="F:peptidyl-prolyl cis-trans isomerase activity"/>
    <property type="evidence" value="ECO:0007669"/>
    <property type="project" value="InterPro"/>
</dbReference>
<dbReference type="PROSITE" id="PS50005">
    <property type="entry name" value="TPR"/>
    <property type="match status" value="1"/>
</dbReference>
<name>A0AAE0QTJ0_9TELE</name>
<evidence type="ECO:0000313" key="12">
    <source>
        <dbReference type="EMBL" id="KAK3531680.1"/>
    </source>
</evidence>
<dbReference type="InterPro" id="IPR039663">
    <property type="entry name" value="AIP/AIPL1/TTC9"/>
</dbReference>
<dbReference type="SUPFAM" id="SSF48452">
    <property type="entry name" value="TPR-like"/>
    <property type="match status" value="1"/>
</dbReference>
<dbReference type="Gene3D" id="1.25.40.10">
    <property type="entry name" value="Tetratricopeptide repeat domain"/>
    <property type="match status" value="1"/>
</dbReference>
<feature type="repeat" description="TPR" evidence="9">
    <location>
        <begin position="264"/>
        <end position="297"/>
    </location>
</feature>
<evidence type="ECO:0000259" key="11">
    <source>
        <dbReference type="Pfam" id="PF23322"/>
    </source>
</evidence>
<dbReference type="SUPFAM" id="SSF54534">
    <property type="entry name" value="FKBP-like"/>
    <property type="match status" value="1"/>
</dbReference>
<proteinExistence type="predicted"/>
<feature type="compositionally biased region" description="Basic and acidic residues" evidence="10">
    <location>
        <begin position="380"/>
        <end position="395"/>
    </location>
</feature>
<gene>
    <name evidence="12" type="ORF">QTP70_025912</name>
</gene>
<dbReference type="InterPro" id="IPR019734">
    <property type="entry name" value="TPR_rpt"/>
</dbReference>
<protein>
    <recommendedName>
        <fullName evidence="4">Aryl-hydrocarbon-interacting protein-like 1</fullName>
    </recommendedName>
</protein>
<feature type="domain" description="AIP/AIPL N-terminal FKBP-type PPIase" evidence="11">
    <location>
        <begin position="29"/>
        <end position="155"/>
    </location>
</feature>
<evidence type="ECO:0000256" key="7">
    <source>
        <dbReference type="ARBA" id="ARBA00022803"/>
    </source>
</evidence>
<feature type="compositionally biased region" description="Acidic residues" evidence="10">
    <location>
        <begin position="396"/>
        <end position="405"/>
    </location>
</feature>
<evidence type="ECO:0000256" key="9">
    <source>
        <dbReference type="PROSITE-ProRule" id="PRU00339"/>
    </source>
</evidence>
<comment type="function">
    <text evidence="1">May be important in protein trafficking and/or protein folding and stabilization.</text>
</comment>
<keyword evidence="5" id="KW-0963">Cytoplasm</keyword>
<comment type="caution">
    <text evidence="12">The sequence shown here is derived from an EMBL/GenBank/DDBJ whole genome shotgun (WGS) entry which is preliminary data.</text>
</comment>
<evidence type="ECO:0000256" key="3">
    <source>
        <dbReference type="ARBA" id="ARBA00004496"/>
    </source>
</evidence>
<evidence type="ECO:0000313" key="13">
    <source>
        <dbReference type="Proteomes" id="UP001274896"/>
    </source>
</evidence>
<evidence type="ECO:0000256" key="8">
    <source>
        <dbReference type="ARBA" id="ARBA00023242"/>
    </source>
</evidence>